<reference evidence="10" key="1">
    <citation type="submission" date="2009-09" db="EMBL/GenBank/DDBJ databases">
        <title>The complete chromosome of Desulfohalobium retbaense DSM 5692.</title>
        <authorList>
            <consortium name="US DOE Joint Genome Institute (JGI-PGF)"/>
            <person name="Lucas S."/>
            <person name="Copeland A."/>
            <person name="Lapidus A."/>
            <person name="Glavina del Rio T."/>
            <person name="Dalin E."/>
            <person name="Tice H."/>
            <person name="Bruce D."/>
            <person name="Goodwin L."/>
            <person name="Pitluck S."/>
            <person name="Kyrpides N."/>
            <person name="Mavromatis K."/>
            <person name="Ivanova N."/>
            <person name="Mikhailova N."/>
            <person name="Munk A.C."/>
            <person name="Brettin T."/>
            <person name="Detter J.C."/>
            <person name="Han C."/>
            <person name="Tapia R."/>
            <person name="Larimer F."/>
            <person name="Land M."/>
            <person name="Hauser L."/>
            <person name="Markowitz V."/>
            <person name="Cheng J.-F."/>
            <person name="Hugenholtz P."/>
            <person name="Woyke T."/>
            <person name="Wu D."/>
            <person name="Spring S."/>
            <person name="Klenk H.-P."/>
            <person name="Eisen J.A."/>
        </authorList>
    </citation>
    <scope>NUCLEOTIDE SEQUENCE [LARGE SCALE GENOMIC DNA]</scope>
    <source>
        <strain evidence="10">DSM 5692</strain>
    </source>
</reference>
<dbReference type="eggNOG" id="COG0363">
    <property type="taxonomic scope" value="Bacteria"/>
</dbReference>
<evidence type="ECO:0000313" key="10">
    <source>
        <dbReference type="Proteomes" id="UP000001052"/>
    </source>
</evidence>
<dbReference type="PANTHER" id="PTHR11054">
    <property type="entry name" value="6-PHOSPHOGLUCONOLACTONASE"/>
    <property type="match status" value="1"/>
</dbReference>
<sequence length="265" mass="29295">MSDCTPLVLPERDSATWLCHFPRAADLAPSVAEFLIQRAFEAVEDHGAFVLGISGGSTPLELFSLLAQPQWHPRLPWDKMALFWVDERWVAYGREDSNFGQFRRRFLNQAPHGPAGMYPMPVSGCHPAADTQAYAAVLERFFGPGPLPVFDCLLLGLGHDGHTASLFPHSPLLQEQNHWVVTVPPSVAAVPNLPRLSLSLPVLNKAKNIAFLVSGERKAAITTEVLHSRPDPRLPATLVRPDGELYWFAAGMDFSSDLQESVEQR</sequence>
<dbReference type="InterPro" id="IPR039104">
    <property type="entry name" value="6PGL"/>
</dbReference>
<dbReference type="UniPathway" id="UPA00115">
    <property type="reaction ID" value="UER00409"/>
</dbReference>
<evidence type="ECO:0000256" key="1">
    <source>
        <dbReference type="ARBA" id="ARBA00000832"/>
    </source>
</evidence>
<comment type="function">
    <text evidence="2 7">Hydrolysis of 6-phosphogluconolactone to 6-phosphogluconate.</text>
</comment>
<feature type="domain" description="Glucosamine/galactosamine-6-phosphate isomerase" evidence="8">
    <location>
        <begin position="23"/>
        <end position="247"/>
    </location>
</feature>
<dbReference type="KEGG" id="drt:Dret_2488"/>
<dbReference type="InterPro" id="IPR037171">
    <property type="entry name" value="NagB/RpiA_transferase-like"/>
</dbReference>
<evidence type="ECO:0000256" key="7">
    <source>
        <dbReference type="RuleBase" id="RU365095"/>
    </source>
</evidence>
<organism evidence="9 10">
    <name type="scientific">Desulfohalobium retbaense (strain ATCC 49708 / DSM 5692 / JCM 16813 / HR100)</name>
    <dbReference type="NCBI Taxonomy" id="485915"/>
    <lineage>
        <taxon>Bacteria</taxon>
        <taxon>Pseudomonadati</taxon>
        <taxon>Thermodesulfobacteriota</taxon>
        <taxon>Desulfovibrionia</taxon>
        <taxon>Desulfovibrionales</taxon>
        <taxon>Desulfohalobiaceae</taxon>
        <taxon>Desulfohalobium</taxon>
    </lineage>
</organism>
<dbReference type="CDD" id="cd01400">
    <property type="entry name" value="6PGL"/>
    <property type="match status" value="1"/>
</dbReference>
<evidence type="ECO:0000313" key="9">
    <source>
        <dbReference type="EMBL" id="ACV69770.1"/>
    </source>
</evidence>
<dbReference type="Pfam" id="PF01182">
    <property type="entry name" value="Glucosamine_iso"/>
    <property type="match status" value="1"/>
</dbReference>
<evidence type="ECO:0000256" key="6">
    <source>
        <dbReference type="ARBA" id="ARBA00020337"/>
    </source>
</evidence>
<comment type="similarity">
    <text evidence="4 7">Belongs to the glucosamine/galactosamine-6-phosphate isomerase family. 6-phosphogluconolactonase subfamily.</text>
</comment>
<dbReference type="GO" id="GO:0006098">
    <property type="term" value="P:pentose-phosphate shunt"/>
    <property type="evidence" value="ECO:0007669"/>
    <property type="project" value="UniProtKB-UniPathway"/>
</dbReference>
<dbReference type="EMBL" id="CP001734">
    <property type="protein sequence ID" value="ACV69770.1"/>
    <property type="molecule type" value="Genomic_DNA"/>
</dbReference>
<proteinExistence type="inferred from homology"/>
<evidence type="ECO:0000259" key="8">
    <source>
        <dbReference type="Pfam" id="PF01182"/>
    </source>
</evidence>
<evidence type="ECO:0000256" key="5">
    <source>
        <dbReference type="ARBA" id="ARBA00013198"/>
    </source>
</evidence>
<dbReference type="InterPro" id="IPR005900">
    <property type="entry name" value="6-phosphogluconolactonase_DevB"/>
</dbReference>
<protein>
    <recommendedName>
        <fullName evidence="6 7">6-phosphogluconolactonase</fullName>
        <shortName evidence="7">6PGL</shortName>
        <ecNumber evidence="5 7">3.1.1.31</ecNumber>
    </recommendedName>
</protein>
<dbReference type="RefSeq" id="WP_015752904.1">
    <property type="nucleotide sequence ID" value="NC_013223.1"/>
</dbReference>
<dbReference type="HOGENOM" id="CLU_053947_0_1_7"/>
<keyword evidence="7" id="KW-0378">Hydrolase</keyword>
<dbReference type="GO" id="GO:0017057">
    <property type="term" value="F:6-phosphogluconolactonase activity"/>
    <property type="evidence" value="ECO:0007669"/>
    <property type="project" value="UniProtKB-UniRule"/>
</dbReference>
<dbReference type="AlphaFoldDB" id="C8X5S3"/>
<comment type="pathway">
    <text evidence="3 7">Carbohydrate degradation; pentose phosphate pathway; D-ribulose 5-phosphate from D-glucose 6-phosphate (oxidative stage): step 2/3.</text>
</comment>
<dbReference type="GO" id="GO:0005975">
    <property type="term" value="P:carbohydrate metabolic process"/>
    <property type="evidence" value="ECO:0007669"/>
    <property type="project" value="UniProtKB-UniRule"/>
</dbReference>
<accession>C8X5S3</accession>
<keyword evidence="10" id="KW-1185">Reference proteome</keyword>
<dbReference type="NCBIfam" id="TIGR01198">
    <property type="entry name" value="pgl"/>
    <property type="match status" value="1"/>
</dbReference>
<name>C8X5S3_DESRD</name>
<dbReference type="Gene3D" id="3.40.50.1360">
    <property type="match status" value="1"/>
</dbReference>
<dbReference type="EC" id="3.1.1.31" evidence="5 7"/>
<dbReference type="SUPFAM" id="SSF100950">
    <property type="entry name" value="NagB/RpiA/CoA transferase-like"/>
    <property type="match status" value="1"/>
</dbReference>
<dbReference type="STRING" id="485915.Dret_2488"/>
<dbReference type="Proteomes" id="UP000001052">
    <property type="component" value="Chromosome"/>
</dbReference>
<dbReference type="PANTHER" id="PTHR11054:SF0">
    <property type="entry name" value="6-PHOSPHOGLUCONOLACTONASE"/>
    <property type="match status" value="1"/>
</dbReference>
<evidence type="ECO:0000256" key="2">
    <source>
        <dbReference type="ARBA" id="ARBA00002681"/>
    </source>
</evidence>
<gene>
    <name evidence="7" type="primary">pgl</name>
    <name evidence="9" type="ordered locus">Dret_2488</name>
</gene>
<reference evidence="9 10" key="2">
    <citation type="journal article" date="2010" name="Stand. Genomic Sci.">
        <title>Complete genome sequence of Desulfohalobium retbaense type strain (HR(100)).</title>
        <authorList>
            <person name="Spring S."/>
            <person name="Nolan M."/>
            <person name="Lapidus A."/>
            <person name="Glavina Del Rio T."/>
            <person name="Copeland A."/>
            <person name="Tice H."/>
            <person name="Cheng J.F."/>
            <person name="Lucas S."/>
            <person name="Land M."/>
            <person name="Chen F."/>
            <person name="Bruce D."/>
            <person name="Goodwin L."/>
            <person name="Pitluck S."/>
            <person name="Ivanova N."/>
            <person name="Mavromatis K."/>
            <person name="Mikhailova N."/>
            <person name="Pati A."/>
            <person name="Chen A."/>
            <person name="Palaniappan K."/>
            <person name="Hauser L."/>
            <person name="Chang Y.J."/>
            <person name="Jeffries C.D."/>
            <person name="Munk C."/>
            <person name="Kiss H."/>
            <person name="Chain P."/>
            <person name="Han C."/>
            <person name="Brettin T."/>
            <person name="Detter J.C."/>
            <person name="Schuler E."/>
            <person name="Goker M."/>
            <person name="Rohde M."/>
            <person name="Bristow J."/>
            <person name="Eisen J.A."/>
            <person name="Markowitz V."/>
            <person name="Hugenholtz P."/>
            <person name="Kyrpides N.C."/>
            <person name="Klenk H.P."/>
        </authorList>
    </citation>
    <scope>NUCLEOTIDE SEQUENCE [LARGE SCALE GENOMIC DNA]</scope>
    <source>
        <strain evidence="9 10">DSM 5692</strain>
    </source>
</reference>
<dbReference type="OrthoDB" id="9810967at2"/>
<dbReference type="InterPro" id="IPR006148">
    <property type="entry name" value="Glc/Gal-6P_isomerase"/>
</dbReference>
<evidence type="ECO:0000256" key="3">
    <source>
        <dbReference type="ARBA" id="ARBA00004961"/>
    </source>
</evidence>
<comment type="catalytic activity">
    <reaction evidence="1 7">
        <text>6-phospho-D-glucono-1,5-lactone + H2O = 6-phospho-D-gluconate + H(+)</text>
        <dbReference type="Rhea" id="RHEA:12556"/>
        <dbReference type="ChEBI" id="CHEBI:15377"/>
        <dbReference type="ChEBI" id="CHEBI:15378"/>
        <dbReference type="ChEBI" id="CHEBI:57955"/>
        <dbReference type="ChEBI" id="CHEBI:58759"/>
        <dbReference type="EC" id="3.1.1.31"/>
    </reaction>
</comment>
<evidence type="ECO:0000256" key="4">
    <source>
        <dbReference type="ARBA" id="ARBA00010662"/>
    </source>
</evidence>